<dbReference type="SMART" id="SM00052">
    <property type="entry name" value="EAL"/>
    <property type="match status" value="1"/>
</dbReference>
<keyword evidence="4" id="KW-1185">Reference proteome</keyword>
<dbReference type="InterPro" id="IPR001633">
    <property type="entry name" value="EAL_dom"/>
</dbReference>
<gene>
    <name evidence="3" type="ORF">C7959_10473</name>
</gene>
<evidence type="ECO:0000313" key="3">
    <source>
        <dbReference type="EMBL" id="TDX52947.1"/>
    </source>
</evidence>
<dbReference type="InterPro" id="IPR050706">
    <property type="entry name" value="Cyclic-di-GMP_PDE-like"/>
</dbReference>
<dbReference type="SUPFAM" id="SSF54631">
    <property type="entry name" value="CBS-domain pair"/>
    <property type="match status" value="1"/>
</dbReference>
<dbReference type="InterPro" id="IPR035919">
    <property type="entry name" value="EAL_sf"/>
</dbReference>
<proteinExistence type="predicted"/>
<accession>A0A4R8H0N9</accession>
<feature type="domain" description="EAL" evidence="1">
    <location>
        <begin position="11"/>
        <end position="261"/>
    </location>
</feature>
<sequence>MLDNKKEVISEKLIAKELRAIIRDKDIRTVFQPIINLKNARILGYEALSRGPKGTFFEDPLKMFSIAREYDMLFDLEKVCREKALHVARNLKEDDKLFINIDPHVIYDHNFQGGITKEFIDSLPISHENIVIELTEKTSIQDYNGFKAVLDHYKDQGYQIAIDDTGAGYSGLQSIIAISYDYIKLDHFLIRNIDQDPLKLALLEVFIKFSRKINSKIIAEGIETEDELNTLINMGIDYGQGYFIAPPTIKLKRDLGISKYIIDNNKIKKKSLIGVIIGELAKREITISEDTKTNKVVDIFEKHQNLQSLVVLKNNKAIGLIMRDRLYFRLGTKYGYSVFMDRAIKLIMDQNPLIVDFNTPIEEVSNQAMSRGFDDVYDCIIVTKNQKYSGIVSIRVLLDKFSKIKIEHAKNLNPLTNLPGNLIIEREVSERINNQEVFSVLYLDLDNFKSYNDCYGYKKGDEMIDFTARVLTEAVKLSGNKSDFVGHIGGDDFVIITTPEKDEIISQAIINRFDKEVKKFFNKRDIESSYIITKDRQGELSKTPLVSISIAIVSNKKRRIDSHLKVSDIAAEVKKYVKEKSGSNFMRDKRKG</sequence>
<dbReference type="PANTHER" id="PTHR33121:SF76">
    <property type="entry name" value="SIGNALING PROTEIN"/>
    <property type="match status" value="1"/>
</dbReference>
<dbReference type="CDD" id="cd04598">
    <property type="entry name" value="CBS_pair_GGDEF_EAL"/>
    <property type="match status" value="1"/>
</dbReference>
<organism evidence="3 4">
    <name type="scientific">Orenia marismortui</name>
    <dbReference type="NCBI Taxonomy" id="46469"/>
    <lineage>
        <taxon>Bacteria</taxon>
        <taxon>Bacillati</taxon>
        <taxon>Bacillota</taxon>
        <taxon>Clostridia</taxon>
        <taxon>Halanaerobiales</taxon>
        <taxon>Halobacteroidaceae</taxon>
        <taxon>Orenia</taxon>
    </lineage>
</organism>
<dbReference type="GO" id="GO:0071111">
    <property type="term" value="F:cyclic-guanylate-specific phosphodiesterase activity"/>
    <property type="evidence" value="ECO:0007669"/>
    <property type="project" value="InterPro"/>
</dbReference>
<evidence type="ECO:0000259" key="1">
    <source>
        <dbReference type="PROSITE" id="PS50883"/>
    </source>
</evidence>
<dbReference type="Pfam" id="PF00571">
    <property type="entry name" value="CBS"/>
    <property type="match status" value="2"/>
</dbReference>
<dbReference type="InterPro" id="IPR043128">
    <property type="entry name" value="Rev_trsase/Diguanyl_cyclase"/>
</dbReference>
<protein>
    <submittedName>
        <fullName evidence="3">Diguanylate cyclase (GGDEF)-like protein</fullName>
    </submittedName>
</protein>
<name>A0A4R8H0N9_9FIRM</name>
<dbReference type="InterPro" id="IPR029787">
    <property type="entry name" value="Nucleotide_cyclase"/>
</dbReference>
<dbReference type="CDD" id="cd01949">
    <property type="entry name" value="GGDEF"/>
    <property type="match status" value="1"/>
</dbReference>
<dbReference type="EMBL" id="SOEG01000004">
    <property type="protein sequence ID" value="TDX52947.1"/>
    <property type="molecule type" value="Genomic_DNA"/>
</dbReference>
<dbReference type="AlphaFoldDB" id="A0A4R8H0N9"/>
<dbReference type="InterPro" id="IPR046342">
    <property type="entry name" value="CBS_dom_sf"/>
</dbReference>
<reference evidence="3 4" key="1">
    <citation type="submission" date="2019-03" db="EMBL/GenBank/DDBJ databases">
        <title>Subsurface microbial communities from deep shales in Ohio and West Virginia, USA.</title>
        <authorList>
            <person name="Wrighton K."/>
        </authorList>
    </citation>
    <scope>NUCLEOTIDE SEQUENCE [LARGE SCALE GENOMIC DNA]</scope>
    <source>
        <strain evidence="3 4">MSL 6dP</strain>
    </source>
</reference>
<dbReference type="PROSITE" id="PS50887">
    <property type="entry name" value="GGDEF"/>
    <property type="match status" value="1"/>
</dbReference>
<dbReference type="PANTHER" id="PTHR33121">
    <property type="entry name" value="CYCLIC DI-GMP PHOSPHODIESTERASE PDEF"/>
    <property type="match status" value="1"/>
</dbReference>
<feature type="domain" description="GGDEF" evidence="2">
    <location>
        <begin position="436"/>
        <end position="591"/>
    </location>
</feature>
<dbReference type="SMART" id="SM00267">
    <property type="entry name" value="GGDEF"/>
    <property type="match status" value="1"/>
</dbReference>
<dbReference type="Proteomes" id="UP000295832">
    <property type="component" value="Unassembled WGS sequence"/>
</dbReference>
<dbReference type="PROSITE" id="PS50883">
    <property type="entry name" value="EAL"/>
    <property type="match status" value="1"/>
</dbReference>
<evidence type="ECO:0000259" key="2">
    <source>
        <dbReference type="PROSITE" id="PS50887"/>
    </source>
</evidence>
<dbReference type="SUPFAM" id="SSF141868">
    <property type="entry name" value="EAL domain-like"/>
    <property type="match status" value="1"/>
</dbReference>
<dbReference type="RefSeq" id="WP_134115170.1">
    <property type="nucleotide sequence ID" value="NZ_SOEG01000004.1"/>
</dbReference>
<dbReference type="InterPro" id="IPR000160">
    <property type="entry name" value="GGDEF_dom"/>
</dbReference>
<dbReference type="InterPro" id="IPR000644">
    <property type="entry name" value="CBS_dom"/>
</dbReference>
<dbReference type="STRING" id="926561.GCA_000379025_00377"/>
<dbReference type="CDD" id="cd01948">
    <property type="entry name" value="EAL"/>
    <property type="match status" value="1"/>
</dbReference>
<dbReference type="Gene3D" id="3.30.70.270">
    <property type="match status" value="1"/>
</dbReference>
<dbReference type="NCBIfam" id="TIGR00254">
    <property type="entry name" value="GGDEF"/>
    <property type="match status" value="1"/>
</dbReference>
<comment type="caution">
    <text evidence="3">The sequence shown here is derived from an EMBL/GenBank/DDBJ whole genome shotgun (WGS) entry which is preliminary data.</text>
</comment>
<dbReference type="Gene3D" id="3.10.580.10">
    <property type="entry name" value="CBS-domain"/>
    <property type="match status" value="1"/>
</dbReference>
<dbReference type="SUPFAM" id="SSF55073">
    <property type="entry name" value="Nucleotide cyclase"/>
    <property type="match status" value="1"/>
</dbReference>
<dbReference type="Pfam" id="PF00563">
    <property type="entry name" value="EAL"/>
    <property type="match status" value="1"/>
</dbReference>
<dbReference type="Pfam" id="PF00990">
    <property type="entry name" value="GGDEF"/>
    <property type="match status" value="1"/>
</dbReference>
<evidence type="ECO:0000313" key="4">
    <source>
        <dbReference type="Proteomes" id="UP000295832"/>
    </source>
</evidence>
<dbReference type="Gene3D" id="3.20.20.450">
    <property type="entry name" value="EAL domain"/>
    <property type="match status" value="1"/>
</dbReference>